<comment type="caution">
    <text evidence="3">The sequence shown here is derived from an EMBL/GenBank/DDBJ whole genome shotgun (WGS) entry which is preliminary data.</text>
</comment>
<dbReference type="EMBL" id="FNND01000001">
    <property type="protein sequence ID" value="SDW15026.1"/>
    <property type="molecule type" value="Genomic_DNA"/>
</dbReference>
<reference evidence="3 4" key="1">
    <citation type="submission" date="2016-10" db="EMBL/GenBank/DDBJ databases">
        <authorList>
            <person name="Varghese N."/>
            <person name="Submissions S."/>
        </authorList>
    </citation>
    <scope>NUCLEOTIDE SEQUENCE [LARGE SCALE GENOMIC DNA]</scope>
    <source>
        <strain evidence="3 4">DSM 11449</strain>
    </source>
</reference>
<evidence type="ECO:0000313" key="3">
    <source>
        <dbReference type="EMBL" id="SDW15026.1"/>
    </source>
</evidence>
<dbReference type="GeneID" id="85017771"/>
<keyword evidence="3" id="KW-0328">Glycosyltransferase</keyword>
<dbReference type="PANTHER" id="PTHR12526">
    <property type="entry name" value="GLYCOSYLTRANSFERASE"/>
    <property type="match status" value="1"/>
</dbReference>
<dbReference type="OrthoDB" id="9790710at2"/>
<sequence length="372" mass="42525">MKILHIGKFYPPYFGGIEKVNYDIVEGLNTKGIQTDVLCSNYTKGNSFSEIPYKIYRTHTLKVIASTPLSYSLITTLKKIQDNYDIIHVHLPNPMANLAIFLTRPKSKIILHWHSDIIKQKKLLKLYSPLQTWLLKRADKIVTTTPTYLEGSNTLKKYKNKIVCIPIGIDNNELFIDQNTLNSLKNKYKGYKIIFSLGRLVYYKGFEYLIETVKSLPNDIIILIAGIGELKEKLQEHISKHNLQDRVKLLGKIPFEELGAYYQLCDIFCLPSTERSEAFGVVQIEAMAFGKPVISTSIKGSGVDWVNLNNVSGIIVPPKDTNRLTEAIMELLTDEKKYQLLSIGAKKRYEEVFTKDKMVDSFKSLYLEILES</sequence>
<dbReference type="GO" id="GO:0016757">
    <property type="term" value="F:glycosyltransferase activity"/>
    <property type="evidence" value="ECO:0007669"/>
    <property type="project" value="UniProtKB-KW"/>
</dbReference>
<dbReference type="Pfam" id="PF00534">
    <property type="entry name" value="Glycos_transf_1"/>
    <property type="match status" value="1"/>
</dbReference>
<dbReference type="Proteomes" id="UP000182771">
    <property type="component" value="Unassembled WGS sequence"/>
</dbReference>
<keyword evidence="4" id="KW-1185">Reference proteome</keyword>
<evidence type="ECO:0000259" key="1">
    <source>
        <dbReference type="Pfam" id="PF00534"/>
    </source>
</evidence>
<dbReference type="PANTHER" id="PTHR12526:SF627">
    <property type="entry name" value="D-RHAMNOSYLTRANSFERASE WBPZ"/>
    <property type="match status" value="1"/>
</dbReference>
<evidence type="ECO:0000313" key="4">
    <source>
        <dbReference type="Proteomes" id="UP000182771"/>
    </source>
</evidence>
<organism evidence="3 4">
    <name type="scientific">Capnocytophaga granulosa</name>
    <dbReference type="NCBI Taxonomy" id="45242"/>
    <lineage>
        <taxon>Bacteria</taxon>
        <taxon>Pseudomonadati</taxon>
        <taxon>Bacteroidota</taxon>
        <taxon>Flavobacteriia</taxon>
        <taxon>Flavobacteriales</taxon>
        <taxon>Flavobacteriaceae</taxon>
        <taxon>Capnocytophaga</taxon>
    </lineage>
</organism>
<dbReference type="InterPro" id="IPR028098">
    <property type="entry name" value="Glyco_trans_4-like_N"/>
</dbReference>
<dbReference type="Pfam" id="PF13439">
    <property type="entry name" value="Glyco_transf_4"/>
    <property type="match status" value="1"/>
</dbReference>
<protein>
    <submittedName>
        <fullName evidence="3">Rhamnosyl/mannosyltransferase</fullName>
    </submittedName>
</protein>
<proteinExistence type="predicted"/>
<dbReference type="AlphaFoldDB" id="A0A1H2R6D2"/>
<gene>
    <name evidence="3" type="ORF">SAMN05444420_101362</name>
</gene>
<evidence type="ECO:0000259" key="2">
    <source>
        <dbReference type="Pfam" id="PF13439"/>
    </source>
</evidence>
<dbReference type="RefSeq" id="WP_016419642.1">
    <property type="nucleotide sequence ID" value="NZ_FNND01000001.1"/>
</dbReference>
<feature type="domain" description="Glycosyl transferase family 1" evidence="1">
    <location>
        <begin position="185"/>
        <end position="347"/>
    </location>
</feature>
<name>A0A1H2R6D2_9FLAO</name>
<dbReference type="InterPro" id="IPR001296">
    <property type="entry name" value="Glyco_trans_1"/>
</dbReference>
<accession>A0A1H2R6D2</accession>
<dbReference type="Gene3D" id="3.40.50.2000">
    <property type="entry name" value="Glycogen Phosphorylase B"/>
    <property type="match status" value="2"/>
</dbReference>
<dbReference type="SUPFAM" id="SSF53756">
    <property type="entry name" value="UDP-Glycosyltransferase/glycogen phosphorylase"/>
    <property type="match status" value="1"/>
</dbReference>
<feature type="domain" description="Glycosyltransferase subfamily 4-like N-terminal" evidence="2">
    <location>
        <begin position="14"/>
        <end position="171"/>
    </location>
</feature>
<keyword evidence="3" id="KW-0808">Transferase</keyword>